<dbReference type="GO" id="GO:0006364">
    <property type="term" value="P:rRNA processing"/>
    <property type="evidence" value="ECO:0007669"/>
    <property type="project" value="InterPro"/>
</dbReference>
<dbReference type="PANTHER" id="PTHR14725:SF0">
    <property type="entry name" value="RIBOSOME-BINDING FACTOR A, MITOCHONDRIAL-RELATED"/>
    <property type="match status" value="1"/>
</dbReference>
<dbReference type="Pfam" id="PF02033">
    <property type="entry name" value="RBFA"/>
    <property type="match status" value="1"/>
</dbReference>
<dbReference type="Gene3D" id="3.30.300.20">
    <property type="match status" value="1"/>
</dbReference>
<reference evidence="1 2" key="1">
    <citation type="submission" date="2022-12" db="EMBL/GenBank/DDBJ databases">
        <title>Chromosome-level genome assembly of true bugs.</title>
        <authorList>
            <person name="Ma L."/>
            <person name="Li H."/>
        </authorList>
    </citation>
    <scope>NUCLEOTIDE SEQUENCE [LARGE SCALE GENOMIC DNA]</scope>
    <source>
        <strain evidence="1">Lab_2022b</strain>
    </source>
</reference>
<accession>A0AAW1CNG2</accession>
<dbReference type="AlphaFoldDB" id="A0AAW1CNG2"/>
<gene>
    <name evidence="1" type="ORF">O3M35_003721</name>
</gene>
<dbReference type="InterPro" id="IPR000238">
    <property type="entry name" value="RbfA"/>
</dbReference>
<evidence type="ECO:0008006" key="3">
    <source>
        <dbReference type="Google" id="ProtNLM"/>
    </source>
</evidence>
<evidence type="ECO:0000313" key="2">
    <source>
        <dbReference type="Proteomes" id="UP001461498"/>
    </source>
</evidence>
<dbReference type="InterPro" id="IPR039212">
    <property type="entry name" value="RBFA_mitochondrial"/>
</dbReference>
<comment type="caution">
    <text evidence="1">The sequence shown here is derived from an EMBL/GenBank/DDBJ whole genome shotgun (WGS) entry which is preliminary data.</text>
</comment>
<organism evidence="1 2">
    <name type="scientific">Rhynocoris fuscipes</name>
    <dbReference type="NCBI Taxonomy" id="488301"/>
    <lineage>
        <taxon>Eukaryota</taxon>
        <taxon>Metazoa</taxon>
        <taxon>Ecdysozoa</taxon>
        <taxon>Arthropoda</taxon>
        <taxon>Hexapoda</taxon>
        <taxon>Insecta</taxon>
        <taxon>Pterygota</taxon>
        <taxon>Neoptera</taxon>
        <taxon>Paraneoptera</taxon>
        <taxon>Hemiptera</taxon>
        <taxon>Heteroptera</taxon>
        <taxon>Panheteroptera</taxon>
        <taxon>Cimicomorpha</taxon>
        <taxon>Reduviidae</taxon>
        <taxon>Harpactorinae</taxon>
        <taxon>Harpactorini</taxon>
        <taxon>Rhynocoris</taxon>
    </lineage>
</organism>
<protein>
    <recommendedName>
        <fullName evidence="3">Ribosome-binding factor A, mitochondrial</fullName>
    </recommendedName>
</protein>
<dbReference type="EMBL" id="JAPXFL010000013">
    <property type="protein sequence ID" value="KAK9497799.1"/>
    <property type="molecule type" value="Genomic_DNA"/>
</dbReference>
<evidence type="ECO:0000313" key="1">
    <source>
        <dbReference type="EMBL" id="KAK9497799.1"/>
    </source>
</evidence>
<name>A0AAW1CNG2_9HEMI</name>
<dbReference type="SUPFAM" id="SSF89919">
    <property type="entry name" value="Ribosome-binding factor A, RbfA"/>
    <property type="match status" value="1"/>
</dbReference>
<dbReference type="Proteomes" id="UP001461498">
    <property type="component" value="Unassembled WGS sequence"/>
</dbReference>
<keyword evidence="2" id="KW-1185">Reference proteome</keyword>
<proteinExistence type="predicted"/>
<sequence length="237" mass="27177">MMRLSLNLVSKNYCTTQSLAISTAKVSSTNLTSKQAKLISKFLNSHKRRKKFFYNSYTFPALEKRDETSTRSEARRVSLINKLLMKCITDIITTGSLSTDLLNLNIDITRVSVSSDYKFVNVYWLSNNQCLDARIDEKLVETAKLLRHDLSRLKLLGNVPHIVFVRDKRQLELNFVHQLINSVESSRSNDQPFAHTEGNLSNRALPKMPTNVFGLDRASITEKIKRDMKKYGAKKFL</sequence>
<dbReference type="PANTHER" id="PTHR14725">
    <property type="entry name" value="RIBOSOME-BINDING FACTOR A, MITOCHONDRIAL-RELATED"/>
    <property type="match status" value="1"/>
</dbReference>
<dbReference type="InterPro" id="IPR023799">
    <property type="entry name" value="RbfA_dom_sf"/>
</dbReference>
<dbReference type="InterPro" id="IPR015946">
    <property type="entry name" value="KH_dom-like_a/b"/>
</dbReference>